<name>A0A2X2SR12_CAPOC</name>
<dbReference type="RefSeq" id="WP_111972974.1">
    <property type="nucleotide sequence ID" value="NZ_CP110229.1"/>
</dbReference>
<dbReference type="AlphaFoldDB" id="A0A2X2SR12"/>
<protein>
    <submittedName>
        <fullName evidence="2">Uncharacterized protein</fullName>
    </submittedName>
</protein>
<sequence length="41" mass="4442">MSTQEIIAYILVVIAVGYLVKTLFFKKKKKSCGGGTDCKCG</sequence>
<evidence type="ECO:0000256" key="1">
    <source>
        <dbReference type="SAM" id="Phobius"/>
    </source>
</evidence>
<gene>
    <name evidence="2" type="ORF">NCTC11545_01819</name>
</gene>
<evidence type="ECO:0000313" key="3">
    <source>
        <dbReference type="Proteomes" id="UP000250169"/>
    </source>
</evidence>
<keyword evidence="1" id="KW-1133">Transmembrane helix</keyword>
<accession>A0A2X2SR12</accession>
<keyword evidence="1" id="KW-0812">Transmembrane</keyword>
<dbReference type="Proteomes" id="UP000250169">
    <property type="component" value="Unassembled WGS sequence"/>
</dbReference>
<proteinExistence type="predicted"/>
<dbReference type="EMBL" id="UAVS01000006">
    <property type="protein sequence ID" value="SQA94628.1"/>
    <property type="molecule type" value="Genomic_DNA"/>
</dbReference>
<feature type="transmembrane region" description="Helical" evidence="1">
    <location>
        <begin position="6"/>
        <end position="24"/>
    </location>
</feature>
<evidence type="ECO:0000313" key="2">
    <source>
        <dbReference type="EMBL" id="SQA94628.1"/>
    </source>
</evidence>
<reference evidence="2 3" key="1">
    <citation type="submission" date="2018-06" db="EMBL/GenBank/DDBJ databases">
        <authorList>
            <consortium name="Pathogen Informatics"/>
            <person name="Doyle S."/>
        </authorList>
    </citation>
    <scope>NUCLEOTIDE SEQUENCE [LARGE SCALE GENOMIC DNA]</scope>
    <source>
        <strain evidence="2 3">NCTC11545</strain>
    </source>
</reference>
<keyword evidence="1" id="KW-0472">Membrane</keyword>
<organism evidence="2 3">
    <name type="scientific">Capnocytophaga ochracea</name>
    <dbReference type="NCBI Taxonomy" id="1018"/>
    <lineage>
        <taxon>Bacteria</taxon>
        <taxon>Pseudomonadati</taxon>
        <taxon>Bacteroidota</taxon>
        <taxon>Flavobacteriia</taxon>
        <taxon>Flavobacteriales</taxon>
        <taxon>Flavobacteriaceae</taxon>
        <taxon>Capnocytophaga</taxon>
    </lineage>
</organism>